<name>A0ABV0HGV1_9ENTR</name>
<dbReference type="GO" id="GO:0016491">
    <property type="term" value="F:oxidoreductase activity"/>
    <property type="evidence" value="ECO:0007669"/>
    <property type="project" value="UniProtKB-KW"/>
</dbReference>
<comment type="caution">
    <text evidence="4">The sequence shown here is derived from an EMBL/GenBank/DDBJ whole genome shotgun (WGS) entry which is preliminary data.</text>
</comment>
<dbReference type="SUPFAM" id="SSF52218">
    <property type="entry name" value="Flavoproteins"/>
    <property type="match status" value="1"/>
</dbReference>
<proteinExistence type="inferred from homology"/>
<dbReference type="PANTHER" id="PTHR10204">
    <property type="entry name" value="NAD P H OXIDOREDUCTASE-RELATED"/>
    <property type="match status" value="1"/>
</dbReference>
<evidence type="ECO:0000313" key="5">
    <source>
        <dbReference type="Proteomes" id="UP001444146"/>
    </source>
</evidence>
<dbReference type="EMBL" id="JAYMYY010000001">
    <property type="protein sequence ID" value="MEO3989235.1"/>
    <property type="molecule type" value="Genomic_DNA"/>
</dbReference>
<keyword evidence="5" id="KW-1185">Reference proteome</keyword>
<protein>
    <submittedName>
        <fullName evidence="4">NAD(P)H oxidoreductase</fullName>
        <ecNumber evidence="4">1.6.99.-</ecNumber>
    </submittedName>
</protein>
<dbReference type="NCBIfam" id="NF007280">
    <property type="entry name" value="PRK09739.1"/>
    <property type="match status" value="1"/>
</dbReference>
<dbReference type="InterPro" id="IPR051545">
    <property type="entry name" value="NAD(P)H_dehydrogenase_qn"/>
</dbReference>
<sequence>METKNIYLIWAHPRRDSLTAQVVKEIQQQAEDQQITVDTLDLYRMDFDPVLRMQDEPDWANPHKTYAPEVHKLFAQMQGHDTAVIVFPVWWYSFPAILKGYIDRVWNNGLVYGEGGALPFKKIRWVALVGGAEDKFELYGWRKNMSDYLINVAGYLGVTDVDVTYLYNTIGVEEDIDNREEHYQALFTQSREMVKTL</sequence>
<comment type="similarity">
    <text evidence="1">Belongs to the NAD(P)H dehydrogenase (quinone) family.</text>
</comment>
<dbReference type="PANTHER" id="PTHR10204:SF34">
    <property type="entry name" value="NAD(P)H DEHYDROGENASE [QUINONE] 1 ISOFORM 1"/>
    <property type="match status" value="1"/>
</dbReference>
<evidence type="ECO:0000259" key="3">
    <source>
        <dbReference type="Pfam" id="PF02525"/>
    </source>
</evidence>
<dbReference type="Proteomes" id="UP001444146">
    <property type="component" value="Unassembled WGS sequence"/>
</dbReference>
<dbReference type="InterPro" id="IPR003680">
    <property type="entry name" value="Flavodoxin_fold"/>
</dbReference>
<gene>
    <name evidence="4" type="ORF">VSR74_05280</name>
</gene>
<dbReference type="EC" id="1.6.99.-" evidence="4"/>
<organism evidence="4 5">
    <name type="scientific">Pseudocitrobacter cyperus</name>
    <dbReference type="NCBI Taxonomy" id="3112843"/>
    <lineage>
        <taxon>Bacteria</taxon>
        <taxon>Pseudomonadati</taxon>
        <taxon>Pseudomonadota</taxon>
        <taxon>Gammaproteobacteria</taxon>
        <taxon>Enterobacterales</taxon>
        <taxon>Enterobacteriaceae</taxon>
        <taxon>Pseudocitrobacter</taxon>
    </lineage>
</organism>
<keyword evidence="2 4" id="KW-0560">Oxidoreductase</keyword>
<feature type="domain" description="Flavodoxin-like fold" evidence="3">
    <location>
        <begin position="4"/>
        <end position="185"/>
    </location>
</feature>
<dbReference type="Gene3D" id="3.40.50.360">
    <property type="match status" value="1"/>
</dbReference>
<dbReference type="Pfam" id="PF02525">
    <property type="entry name" value="Flavodoxin_2"/>
    <property type="match status" value="1"/>
</dbReference>
<evidence type="ECO:0000313" key="4">
    <source>
        <dbReference type="EMBL" id="MEO3989235.1"/>
    </source>
</evidence>
<evidence type="ECO:0000256" key="1">
    <source>
        <dbReference type="ARBA" id="ARBA00006252"/>
    </source>
</evidence>
<evidence type="ECO:0000256" key="2">
    <source>
        <dbReference type="ARBA" id="ARBA00023002"/>
    </source>
</evidence>
<reference evidence="4 5" key="1">
    <citation type="submission" date="2024-01" db="EMBL/GenBank/DDBJ databases">
        <title>Pseudocitrobacter sp. Endophytic strain Cyp-38L.</title>
        <authorList>
            <person name="Amer M.A."/>
            <person name="Hamed S.M."/>
        </authorList>
    </citation>
    <scope>NUCLEOTIDE SEQUENCE [LARGE SCALE GENOMIC DNA]</scope>
    <source>
        <strain evidence="4 5">Cyp38S</strain>
    </source>
</reference>
<dbReference type="InterPro" id="IPR029039">
    <property type="entry name" value="Flavoprotein-like_sf"/>
</dbReference>
<accession>A0ABV0HGV1</accession>
<dbReference type="RefSeq" id="WP_347793740.1">
    <property type="nucleotide sequence ID" value="NZ_JAYMYY010000001.1"/>
</dbReference>